<proteinExistence type="predicted"/>
<dbReference type="EMBL" id="KZ345687">
    <property type="protein sequence ID" value="PIO72399.1"/>
    <property type="molecule type" value="Genomic_DNA"/>
</dbReference>
<reference evidence="2 3" key="1">
    <citation type="submission" date="2015-09" db="EMBL/GenBank/DDBJ databases">
        <title>Draft genome of the parasitic nematode Teladorsagia circumcincta isolate WARC Sus (inbred).</title>
        <authorList>
            <person name="Mitreva M."/>
        </authorList>
    </citation>
    <scope>NUCLEOTIDE SEQUENCE [LARGE SCALE GENOMIC DNA]</scope>
    <source>
        <strain evidence="2 3">S</strain>
    </source>
</reference>
<accession>A0A2G9UQ26</accession>
<dbReference type="Proteomes" id="UP000230423">
    <property type="component" value="Unassembled WGS sequence"/>
</dbReference>
<feature type="compositionally biased region" description="Polar residues" evidence="1">
    <location>
        <begin position="514"/>
        <end position="537"/>
    </location>
</feature>
<feature type="compositionally biased region" description="Polar residues" evidence="1">
    <location>
        <begin position="324"/>
        <end position="346"/>
    </location>
</feature>
<protein>
    <submittedName>
        <fullName evidence="2">Uncharacterized protein</fullName>
    </submittedName>
</protein>
<organism evidence="2 3">
    <name type="scientific">Teladorsagia circumcincta</name>
    <name type="common">Brown stomach worm</name>
    <name type="synonym">Ostertagia circumcincta</name>
    <dbReference type="NCBI Taxonomy" id="45464"/>
    <lineage>
        <taxon>Eukaryota</taxon>
        <taxon>Metazoa</taxon>
        <taxon>Ecdysozoa</taxon>
        <taxon>Nematoda</taxon>
        <taxon>Chromadorea</taxon>
        <taxon>Rhabditida</taxon>
        <taxon>Rhabditina</taxon>
        <taxon>Rhabditomorpha</taxon>
        <taxon>Strongyloidea</taxon>
        <taxon>Trichostrongylidae</taxon>
        <taxon>Teladorsagia</taxon>
    </lineage>
</organism>
<sequence>CEECLLKNLSVSGTCPTKGCKKNVDKNGYRRDSTLQMLVYKFMPQMFFENAEKGSKGVTDINNRKTQRELAQASTEICDPDELLSICVEFVPAPAVAKPDEMREHREVQQSFRRFFRCAAKVPIRILRRLLETKLFLTDQFTVHFISDRDFQDIPDDITLRTLVLEGGFDRTRPFRLFFTLIPNVNDDAPPVLDAETMPCLMPEAPVHQEAPSTIQPPSQLQPVQLVSPVVPALTVSLSTDIYGHSAPIITPQCAPRKRRKLSDPKKSPTEKSPTTVAHPTPLAPNMLVGPLIRPMFIAQPPFIHRSPPNMHISMPYPQPPQNSNPVESSPSKQGASLSRTDNNVDQPPLLHREDPMVSAVPPPTLEPSPSSFTDIQKAPNPPQIPPQPVLPRLEPIQQVVPLPPSQPPPPVPPPLPKNVDLQPLQPMYVPQEGSSKTSKVEKSVKPKPPPLPESSSMSMESRPKPVTSVYEPHPMQSYPFYMNGTNKSLEPPPRLEAMPGHARQQPSEKKQPSKANSSQNGFVNTGTSKGKPNNSPALPITPDHLRPVQTVLPQSSSGDIRAMPILPRKLEEAEPPPTTANFDPRMDMAAAVRMGTGSFTHYVRIDQENEEIALAMD</sequence>
<dbReference type="AlphaFoldDB" id="A0A2G9UQ26"/>
<keyword evidence="3" id="KW-1185">Reference proteome</keyword>
<evidence type="ECO:0000313" key="3">
    <source>
        <dbReference type="Proteomes" id="UP000230423"/>
    </source>
</evidence>
<name>A0A2G9UQ26_TELCI</name>
<gene>
    <name evidence="2" type="ORF">TELCIR_05675</name>
</gene>
<evidence type="ECO:0000256" key="1">
    <source>
        <dbReference type="SAM" id="MobiDB-lite"/>
    </source>
</evidence>
<feature type="region of interest" description="Disordered" evidence="1">
    <location>
        <begin position="249"/>
        <end position="284"/>
    </location>
</feature>
<dbReference type="OrthoDB" id="1305878at2759"/>
<evidence type="ECO:0000313" key="2">
    <source>
        <dbReference type="EMBL" id="PIO72399.1"/>
    </source>
</evidence>
<dbReference type="Gene3D" id="3.10.20.90">
    <property type="entry name" value="Phosphatidylinositol 3-kinase Catalytic Subunit, Chain A, domain 1"/>
    <property type="match status" value="1"/>
</dbReference>
<feature type="compositionally biased region" description="Pro residues" evidence="1">
    <location>
        <begin position="402"/>
        <end position="417"/>
    </location>
</feature>
<feature type="compositionally biased region" description="Pro residues" evidence="1">
    <location>
        <begin position="380"/>
        <end position="390"/>
    </location>
</feature>
<dbReference type="PRINTS" id="PR01217">
    <property type="entry name" value="PRICHEXTENSN"/>
</dbReference>
<feature type="region of interest" description="Disordered" evidence="1">
    <location>
        <begin position="309"/>
        <end position="585"/>
    </location>
</feature>
<feature type="non-terminal residue" evidence="2">
    <location>
        <position position="1"/>
    </location>
</feature>